<dbReference type="SUPFAM" id="SSF81383">
    <property type="entry name" value="F-box domain"/>
    <property type="match status" value="1"/>
</dbReference>
<dbReference type="PROSITE" id="PS50181">
    <property type="entry name" value="FBOX"/>
    <property type="match status" value="1"/>
</dbReference>
<dbReference type="InterPro" id="IPR017451">
    <property type="entry name" value="F-box-assoc_interact_dom"/>
</dbReference>
<dbReference type="PANTHER" id="PTHR31672:SF2">
    <property type="entry name" value="F-BOX DOMAIN-CONTAINING PROTEIN"/>
    <property type="match status" value="1"/>
</dbReference>
<evidence type="ECO:0000313" key="3">
    <source>
        <dbReference type="Proteomes" id="UP000823388"/>
    </source>
</evidence>
<dbReference type="NCBIfam" id="TIGR01640">
    <property type="entry name" value="F_box_assoc_1"/>
    <property type="match status" value="1"/>
</dbReference>
<evidence type="ECO:0000259" key="1">
    <source>
        <dbReference type="PROSITE" id="PS50181"/>
    </source>
</evidence>
<dbReference type="InterPro" id="IPR013187">
    <property type="entry name" value="F-box-assoc_dom_typ3"/>
</dbReference>
<accession>A0A8T0MMM4</accession>
<feature type="domain" description="F-box" evidence="1">
    <location>
        <begin position="1"/>
        <end position="42"/>
    </location>
</feature>
<dbReference type="SMART" id="SM00256">
    <property type="entry name" value="FBOX"/>
    <property type="match status" value="1"/>
</dbReference>
<dbReference type="InterPro" id="IPR001810">
    <property type="entry name" value="F-box_dom"/>
</dbReference>
<dbReference type="Proteomes" id="UP000823388">
    <property type="component" value="Chromosome 9N"/>
</dbReference>
<name>A0A8T0MMM4_PANVG</name>
<dbReference type="Gene3D" id="1.20.1280.50">
    <property type="match status" value="1"/>
</dbReference>
<dbReference type="PANTHER" id="PTHR31672">
    <property type="entry name" value="BNACNNG10540D PROTEIN"/>
    <property type="match status" value="1"/>
</dbReference>
<dbReference type="AlphaFoldDB" id="A0A8T0MMM4"/>
<proteinExistence type="predicted"/>
<organism evidence="2 3">
    <name type="scientific">Panicum virgatum</name>
    <name type="common">Blackwell switchgrass</name>
    <dbReference type="NCBI Taxonomy" id="38727"/>
    <lineage>
        <taxon>Eukaryota</taxon>
        <taxon>Viridiplantae</taxon>
        <taxon>Streptophyta</taxon>
        <taxon>Embryophyta</taxon>
        <taxon>Tracheophyta</taxon>
        <taxon>Spermatophyta</taxon>
        <taxon>Magnoliopsida</taxon>
        <taxon>Liliopsida</taxon>
        <taxon>Poales</taxon>
        <taxon>Poaceae</taxon>
        <taxon>PACMAD clade</taxon>
        <taxon>Panicoideae</taxon>
        <taxon>Panicodae</taxon>
        <taxon>Paniceae</taxon>
        <taxon>Panicinae</taxon>
        <taxon>Panicum</taxon>
        <taxon>Panicum sect. Hiantes</taxon>
    </lineage>
</organism>
<feature type="non-terminal residue" evidence="2">
    <location>
        <position position="404"/>
    </location>
</feature>
<dbReference type="Pfam" id="PF08268">
    <property type="entry name" value="FBA_3"/>
    <property type="match status" value="1"/>
</dbReference>
<dbReference type="InterPro" id="IPR036047">
    <property type="entry name" value="F-box-like_dom_sf"/>
</dbReference>
<protein>
    <recommendedName>
        <fullName evidence="1">F-box domain-containing protein</fullName>
    </recommendedName>
</protein>
<gene>
    <name evidence="2" type="ORF">PVAP13_9NG406400</name>
</gene>
<comment type="caution">
    <text evidence="2">The sequence shown here is derived from an EMBL/GenBank/DDBJ whole genome shotgun (WGS) entry which is preliminary data.</text>
</comment>
<dbReference type="EMBL" id="CM029054">
    <property type="protein sequence ID" value="KAG2538275.1"/>
    <property type="molecule type" value="Genomic_DNA"/>
</dbReference>
<feature type="non-terminal residue" evidence="2">
    <location>
        <position position="1"/>
    </location>
</feature>
<keyword evidence="3" id="KW-1185">Reference proteome</keyword>
<evidence type="ECO:0000313" key="2">
    <source>
        <dbReference type="EMBL" id="KAG2538275.1"/>
    </source>
</evidence>
<sequence length="404" mass="45504">KSLPIEILQDILVRLPAKDAVRSSCVSKLWCRIVRDPSFCKLHGADHVAAPSESEALLVYEKREGDEVSIFNLSPGKAMCQVAIPSGYSLTNVCNGFLCFALDDHAQAPPVVCNPVTGETLQLPEPPDPADARIDLTYCFVLGFSPPTKEYKMFRLSSPRNYKSPEHKTNYIAVYTVGGGGGWRQSSYLSRFCSSLSLPPPVHINGNLYVPANQQEDPRVTRMLVLNVATETSRTYSLPYNYNKGYHPAWPEMLANGFELNGQMCLAVNVIYPRRKLEFWVMAPPGELAEKSDDDNELYWDLHYCFDMEREPFFFNRARGAWLDHDQMLCYRHGESLYKHDTRGYSSSSSSSHDGSPLLSFDLQLELPKAPSQQYSSHLSFIPSYSCRWNICGGYRPSLLSPVI</sequence>
<dbReference type="Pfam" id="PF00646">
    <property type="entry name" value="F-box"/>
    <property type="match status" value="1"/>
</dbReference>
<reference evidence="2" key="1">
    <citation type="submission" date="2020-05" db="EMBL/GenBank/DDBJ databases">
        <title>WGS assembly of Panicum virgatum.</title>
        <authorList>
            <person name="Lovell J.T."/>
            <person name="Jenkins J."/>
            <person name="Shu S."/>
            <person name="Juenger T.E."/>
            <person name="Schmutz J."/>
        </authorList>
    </citation>
    <scope>NUCLEOTIDE SEQUENCE</scope>
    <source>
        <strain evidence="2">AP13</strain>
    </source>
</reference>
<dbReference type="InterPro" id="IPR050796">
    <property type="entry name" value="SCF_F-box_component"/>
</dbReference>